<proteinExistence type="predicted"/>
<dbReference type="Proteomes" id="UP000188268">
    <property type="component" value="Unassembled WGS sequence"/>
</dbReference>
<evidence type="ECO:0000313" key="3">
    <source>
        <dbReference type="Proteomes" id="UP000188268"/>
    </source>
</evidence>
<evidence type="ECO:0000313" key="2">
    <source>
        <dbReference type="EMBL" id="OMO90867.1"/>
    </source>
</evidence>
<evidence type="ECO:0000256" key="1">
    <source>
        <dbReference type="SAM" id="MobiDB-lite"/>
    </source>
</evidence>
<organism evidence="2 3">
    <name type="scientific">Corchorus capsularis</name>
    <name type="common">Jute</name>
    <dbReference type="NCBI Taxonomy" id="210143"/>
    <lineage>
        <taxon>Eukaryota</taxon>
        <taxon>Viridiplantae</taxon>
        <taxon>Streptophyta</taxon>
        <taxon>Embryophyta</taxon>
        <taxon>Tracheophyta</taxon>
        <taxon>Spermatophyta</taxon>
        <taxon>Magnoliopsida</taxon>
        <taxon>eudicotyledons</taxon>
        <taxon>Gunneridae</taxon>
        <taxon>Pentapetalae</taxon>
        <taxon>rosids</taxon>
        <taxon>malvids</taxon>
        <taxon>Malvales</taxon>
        <taxon>Malvaceae</taxon>
        <taxon>Grewioideae</taxon>
        <taxon>Apeibeae</taxon>
        <taxon>Corchorus</taxon>
    </lineage>
</organism>
<feature type="compositionally biased region" description="Polar residues" evidence="1">
    <location>
        <begin position="12"/>
        <end position="25"/>
    </location>
</feature>
<dbReference type="EMBL" id="AWWV01008394">
    <property type="protein sequence ID" value="OMO90867.1"/>
    <property type="molecule type" value="Genomic_DNA"/>
</dbReference>
<keyword evidence="3" id="KW-1185">Reference proteome</keyword>
<dbReference type="Gramene" id="OMO90867">
    <property type="protein sequence ID" value="OMO90867"/>
    <property type="gene ID" value="CCACVL1_07272"/>
</dbReference>
<reference evidence="2 3" key="1">
    <citation type="submission" date="2013-09" db="EMBL/GenBank/DDBJ databases">
        <title>Corchorus capsularis genome sequencing.</title>
        <authorList>
            <person name="Alam M."/>
            <person name="Haque M.S."/>
            <person name="Islam M.S."/>
            <person name="Emdad E.M."/>
            <person name="Islam M.M."/>
            <person name="Ahmed B."/>
            <person name="Halim A."/>
            <person name="Hossen Q.M.M."/>
            <person name="Hossain M.Z."/>
            <person name="Ahmed R."/>
            <person name="Khan M.M."/>
            <person name="Islam R."/>
            <person name="Rashid M.M."/>
            <person name="Khan S.A."/>
            <person name="Rahman M.S."/>
            <person name="Alam M."/>
        </authorList>
    </citation>
    <scope>NUCLEOTIDE SEQUENCE [LARGE SCALE GENOMIC DNA]</scope>
    <source>
        <strain evidence="3">cv. CVL-1</strain>
        <tissue evidence="2">Whole seedling</tissue>
    </source>
</reference>
<dbReference type="AlphaFoldDB" id="A0A1R3J7T2"/>
<comment type="caution">
    <text evidence="2">The sequence shown here is derived from an EMBL/GenBank/DDBJ whole genome shotgun (WGS) entry which is preliminary data.</text>
</comment>
<feature type="region of interest" description="Disordered" evidence="1">
    <location>
        <begin position="1"/>
        <end position="25"/>
    </location>
</feature>
<name>A0A1R3J7T2_COCAP</name>
<sequence>MEEWELLGTGGSESRSLAQRNELSY</sequence>
<protein>
    <submittedName>
        <fullName evidence="2">Uncharacterized protein</fullName>
    </submittedName>
</protein>
<gene>
    <name evidence="2" type="ORF">CCACVL1_07272</name>
</gene>
<accession>A0A1R3J7T2</accession>